<evidence type="ECO:0000256" key="10">
    <source>
        <dbReference type="ARBA" id="ARBA00022679"/>
    </source>
</evidence>
<keyword evidence="12" id="KW-0290">Folate-binding</keyword>
<dbReference type="GO" id="GO:0005814">
    <property type="term" value="C:centriole"/>
    <property type="evidence" value="ECO:0007669"/>
    <property type="project" value="UniProtKB-SubCell"/>
</dbReference>
<evidence type="ECO:0000256" key="9">
    <source>
        <dbReference type="ARBA" id="ARBA00022490"/>
    </source>
</evidence>
<dbReference type="InterPro" id="IPR013802">
    <property type="entry name" value="Formiminotransferase_C"/>
</dbReference>
<feature type="domain" description="Formiminotransferase C-terminal subdomain" evidence="20">
    <location>
        <begin position="181"/>
        <end position="346"/>
    </location>
</feature>
<keyword evidence="14" id="KW-0206">Cytoskeleton</keyword>
<dbReference type="InterPro" id="IPR012886">
    <property type="entry name" value="Formiminotransferase_N"/>
</dbReference>
<dbReference type="GO" id="GO:0030412">
    <property type="term" value="F:formimidoyltetrahydrofolate cyclodeaminase activity"/>
    <property type="evidence" value="ECO:0007669"/>
    <property type="project" value="UniProtKB-EC"/>
</dbReference>
<dbReference type="GO" id="GO:0030409">
    <property type="term" value="F:glutamate formimidoyltransferase activity"/>
    <property type="evidence" value="ECO:0007669"/>
    <property type="project" value="UniProtKB-EC"/>
</dbReference>
<dbReference type="InterPro" id="IPR022384">
    <property type="entry name" value="FormiminoTrfase_cat_dom_sf"/>
</dbReference>
<dbReference type="Pfam" id="PF02971">
    <property type="entry name" value="FTCD"/>
    <property type="match status" value="1"/>
</dbReference>
<evidence type="ECO:0000256" key="1">
    <source>
        <dbReference type="ARBA" id="ARBA00004114"/>
    </source>
</evidence>
<dbReference type="InterPro" id="IPR036178">
    <property type="entry name" value="Formintransfe-cycloase-like_sf"/>
</dbReference>
<dbReference type="Gene3D" id="3.30.70.670">
    <property type="entry name" value="Formiminotransferase, C-terminal subdomain"/>
    <property type="match status" value="1"/>
</dbReference>
<evidence type="ECO:0000256" key="18">
    <source>
        <dbReference type="ARBA" id="ARBA00025915"/>
    </source>
</evidence>
<dbReference type="EC" id="4.3.1.4" evidence="7"/>
<keyword evidence="9" id="KW-0963">Cytoplasm</keyword>
<dbReference type="GO" id="GO:0005794">
    <property type="term" value="C:Golgi apparatus"/>
    <property type="evidence" value="ECO:0007669"/>
    <property type="project" value="UniProtKB-SubCell"/>
</dbReference>
<dbReference type="InterPro" id="IPR037070">
    <property type="entry name" value="Formiminotransferase_C_sf"/>
</dbReference>
<comment type="subunit">
    <text evidence="18">Homooctamer, including four polyglutamate binding sites. The subunits are arranged as a tetramer of dimers, and form a planar ring-shaped structure.</text>
</comment>
<dbReference type="Pfam" id="PF04961">
    <property type="entry name" value="FTCD_C"/>
    <property type="match status" value="1"/>
</dbReference>
<dbReference type="InterPro" id="IPR051623">
    <property type="entry name" value="FTCD"/>
</dbReference>
<comment type="similarity">
    <text evidence="4">In the N-terminal section; belongs to the formiminotransferase family.</text>
</comment>
<dbReference type="GO" id="GO:0005542">
    <property type="term" value="F:folic acid binding"/>
    <property type="evidence" value="ECO:0007669"/>
    <property type="project" value="UniProtKB-KW"/>
</dbReference>
<proteinExistence type="inferred from homology"/>
<dbReference type="SUPFAM" id="SSF101262">
    <property type="entry name" value="Methenyltetrahydrofolate cyclohydrolase-like"/>
    <property type="match status" value="1"/>
</dbReference>
<dbReference type="InterPro" id="IPR007044">
    <property type="entry name" value="Cyclodeamin/CycHdrlase"/>
</dbReference>
<evidence type="ECO:0000256" key="14">
    <source>
        <dbReference type="ARBA" id="ARBA00023212"/>
    </source>
</evidence>
<organism evidence="22">
    <name type="scientific">marine metagenome</name>
    <dbReference type="NCBI Taxonomy" id="408172"/>
    <lineage>
        <taxon>unclassified sequences</taxon>
        <taxon>metagenomes</taxon>
        <taxon>ecological metagenomes</taxon>
    </lineage>
</organism>
<keyword evidence="15" id="KW-0456">Lyase</keyword>
<accession>A0A381PTJ0</accession>
<evidence type="ECO:0000256" key="5">
    <source>
        <dbReference type="ARBA" id="ARBA00010825"/>
    </source>
</evidence>
<evidence type="ECO:0000259" key="21">
    <source>
        <dbReference type="SMART" id="SM01222"/>
    </source>
</evidence>
<dbReference type="InterPro" id="IPR004227">
    <property type="entry name" value="Formiminotransferase_cat"/>
</dbReference>
<keyword evidence="16" id="KW-0511">Multifunctional enzyme</keyword>
<dbReference type="PANTHER" id="PTHR12234:SF0">
    <property type="entry name" value="FORMIMIDOYLTRANSFERASE-CYCLODEAMINASE"/>
    <property type="match status" value="1"/>
</dbReference>
<evidence type="ECO:0000256" key="12">
    <source>
        <dbReference type="ARBA" id="ARBA00022954"/>
    </source>
</evidence>
<dbReference type="EC" id="2.1.2.5" evidence="6"/>
<evidence type="ECO:0000256" key="11">
    <source>
        <dbReference type="ARBA" id="ARBA00022808"/>
    </source>
</evidence>
<evidence type="ECO:0000256" key="2">
    <source>
        <dbReference type="ARBA" id="ARBA00004555"/>
    </source>
</evidence>
<name>A0A381PTJ0_9ZZZZ</name>
<evidence type="ECO:0000256" key="15">
    <source>
        <dbReference type="ARBA" id="ARBA00023239"/>
    </source>
</evidence>
<evidence type="ECO:0000256" key="3">
    <source>
        <dbReference type="ARBA" id="ARBA00005082"/>
    </source>
</evidence>
<evidence type="ECO:0000256" key="6">
    <source>
        <dbReference type="ARBA" id="ARBA00012252"/>
    </source>
</evidence>
<evidence type="ECO:0000256" key="17">
    <source>
        <dbReference type="ARBA" id="ARBA00025506"/>
    </source>
</evidence>
<evidence type="ECO:0000256" key="7">
    <source>
        <dbReference type="ARBA" id="ARBA00012998"/>
    </source>
</evidence>
<dbReference type="GO" id="GO:0019557">
    <property type="term" value="P:L-histidine catabolic process to glutamate and formate"/>
    <property type="evidence" value="ECO:0007669"/>
    <property type="project" value="UniProtKB-UniPathway"/>
</dbReference>
<dbReference type="Gene3D" id="1.20.120.680">
    <property type="entry name" value="Formiminotetrahydrofolate cyclodeaminase monomer, up-and-down helical bundle"/>
    <property type="match status" value="1"/>
</dbReference>
<comment type="similarity">
    <text evidence="5">In the C-terminal section; belongs to the cyclodeaminase/cyclohydrolase family.</text>
</comment>
<comment type="subcellular location">
    <subcellularLocation>
        <location evidence="1">Cytoplasm</location>
        <location evidence="1">Cytoskeleton</location>
        <location evidence="1">Microtubule organizing center</location>
        <location evidence="1">Centrosome</location>
        <location evidence="1">Centriole</location>
    </subcellularLocation>
    <subcellularLocation>
        <location evidence="2">Golgi apparatus</location>
    </subcellularLocation>
</comment>
<protein>
    <recommendedName>
        <fullName evidence="8">Formimidoyltransferase-cyclodeaminase</fullName>
        <ecNumber evidence="6">2.1.2.5</ecNumber>
        <ecNumber evidence="7">4.3.1.4</ecNumber>
    </recommendedName>
    <alternativeName>
        <fullName evidence="19">Formiminotransferase-cyclodeaminase</fullName>
    </alternativeName>
</protein>
<reference evidence="22" key="1">
    <citation type="submission" date="2018-05" db="EMBL/GenBank/DDBJ databases">
        <authorList>
            <person name="Lanie J.A."/>
            <person name="Ng W.-L."/>
            <person name="Kazmierczak K.M."/>
            <person name="Andrzejewski T.M."/>
            <person name="Davidsen T.M."/>
            <person name="Wayne K.J."/>
            <person name="Tettelin H."/>
            <person name="Glass J.I."/>
            <person name="Rusch D."/>
            <person name="Podicherti R."/>
            <person name="Tsui H.-C.T."/>
            <person name="Winkler M.E."/>
        </authorList>
    </citation>
    <scope>NUCLEOTIDE SEQUENCE</scope>
</reference>
<feature type="domain" description="Formiminotransferase N-terminal subdomain" evidence="21">
    <location>
        <begin position="3"/>
        <end position="180"/>
    </location>
</feature>
<dbReference type="Pfam" id="PF07837">
    <property type="entry name" value="FTCD_N"/>
    <property type="match status" value="1"/>
</dbReference>
<evidence type="ECO:0000256" key="8">
    <source>
        <dbReference type="ARBA" id="ARBA00017787"/>
    </source>
</evidence>
<dbReference type="GO" id="GO:0019556">
    <property type="term" value="P:L-histidine catabolic process to glutamate and formamide"/>
    <property type="evidence" value="ECO:0007669"/>
    <property type="project" value="UniProtKB-UniPathway"/>
</dbReference>
<evidence type="ECO:0000313" key="22">
    <source>
        <dbReference type="EMBL" id="SUZ69838.1"/>
    </source>
</evidence>
<dbReference type="SMART" id="SM01221">
    <property type="entry name" value="FTCD"/>
    <property type="match status" value="1"/>
</dbReference>
<dbReference type="NCBIfam" id="TIGR02024">
    <property type="entry name" value="FtcD"/>
    <property type="match status" value="1"/>
</dbReference>
<evidence type="ECO:0000256" key="4">
    <source>
        <dbReference type="ARBA" id="ARBA00008297"/>
    </source>
</evidence>
<dbReference type="AlphaFoldDB" id="A0A381PTJ0"/>
<evidence type="ECO:0000256" key="13">
    <source>
        <dbReference type="ARBA" id="ARBA00023034"/>
    </source>
</evidence>
<dbReference type="SUPFAM" id="SSF55116">
    <property type="entry name" value="Formiminotransferase domain of formiminotransferase-cyclodeaminase"/>
    <property type="match status" value="2"/>
</dbReference>
<keyword evidence="13" id="KW-0333">Golgi apparatus</keyword>
<dbReference type="EMBL" id="UINC01001072">
    <property type="protein sequence ID" value="SUZ69838.1"/>
    <property type="molecule type" value="Genomic_DNA"/>
</dbReference>
<dbReference type="InterPro" id="IPR037064">
    <property type="entry name" value="Formiminotransferase_N_sf"/>
</dbReference>
<dbReference type="UniPathway" id="UPA00379">
    <property type="reaction ID" value="UER00555"/>
</dbReference>
<dbReference type="Gene3D" id="3.30.990.10">
    <property type="entry name" value="Formiminotransferase, N-terminal subdomain"/>
    <property type="match status" value="1"/>
</dbReference>
<dbReference type="SMART" id="SM01222">
    <property type="entry name" value="FTCD_N"/>
    <property type="match status" value="1"/>
</dbReference>
<dbReference type="PANTHER" id="PTHR12234">
    <property type="entry name" value="FORMIMINOTRANSFERASE-CYCLODEAMINASE"/>
    <property type="match status" value="1"/>
</dbReference>
<comment type="pathway">
    <text evidence="3">Amino-acid degradation; L-histidine degradation into L-glutamate; L-glutamate from N-formimidoyl-L-glutamate (transferase route): step 1/1.</text>
</comment>
<evidence type="ECO:0000259" key="20">
    <source>
        <dbReference type="SMART" id="SM01221"/>
    </source>
</evidence>
<comment type="function">
    <text evidence="17">Folate-dependent enzyme, that displays both transferase and deaminase activity. Serves to channel one-carbon units from formiminoglutamate to the folate pool.</text>
</comment>
<sequence>MTQIIECVPNFSEGNDKEILDSISLAISTSKGVYLLNVDSGKATNRTVMTFVGDPESVVKAAYNAIKVASEKIDMSKHKGEHPRFGATDVCPLIPVSNISFEELIPYAEKLGKMVADNLKIPVYLYEYAAKNYKRKNLAVVRTGEYEGLKEKLLDKDWKPDFGSAVFNKKSGALALGVRDFLIAYNINLNTKSIRLANAIAFDVREKGRIKRKGHPVIGDIVYDNDGNPQTIPGSLKYVKAIGWYIEEFGVSQISMNLTNITETPIHVVFDEVVKKAEKRGARVTGSELVGLIPLKSMLDAGRYFLKKQNRSIGIPESDIISIAIESLGLNEVKEFNPKKNIIEYYLNTIVSKNNKLIDLSVKEFSDEITRESPAPGGGSVSAYLGTLASSLGAMVANLSANKRGWEDKVDLFSDLADQINSIRNDLLDLVDEDSVAFNKIMESFKLSKNTEEEIKIRLNSINESSLYAAEVPLRVMKKSYLSYELIDKLAKEGNPNSISDAGVACLCTYSAIYGAYLNVKINLKGMSEDRGIMKEAENIIKKSNSYKDKILKYIEGKI</sequence>
<keyword evidence="11" id="KW-0369">Histidine metabolism</keyword>
<gene>
    <name evidence="22" type="ORF">METZ01_LOCUS22692</name>
</gene>
<keyword evidence="10" id="KW-0808">Transferase</keyword>
<evidence type="ECO:0000256" key="16">
    <source>
        <dbReference type="ARBA" id="ARBA00023268"/>
    </source>
</evidence>
<evidence type="ECO:0000256" key="19">
    <source>
        <dbReference type="ARBA" id="ARBA00030029"/>
    </source>
</evidence>